<evidence type="ECO:0000313" key="1">
    <source>
        <dbReference type="EMBL" id="RDX47259.1"/>
    </source>
</evidence>
<organism evidence="1 2">
    <name type="scientific">Lentinus brumalis</name>
    <dbReference type="NCBI Taxonomy" id="2498619"/>
    <lineage>
        <taxon>Eukaryota</taxon>
        <taxon>Fungi</taxon>
        <taxon>Dikarya</taxon>
        <taxon>Basidiomycota</taxon>
        <taxon>Agaricomycotina</taxon>
        <taxon>Agaricomycetes</taxon>
        <taxon>Polyporales</taxon>
        <taxon>Polyporaceae</taxon>
        <taxon>Lentinus</taxon>
    </lineage>
</organism>
<name>A0A371D436_9APHY</name>
<gene>
    <name evidence="1" type="ORF">OH76DRAFT_787790</name>
</gene>
<accession>A0A371D436</accession>
<evidence type="ECO:0000313" key="2">
    <source>
        <dbReference type="Proteomes" id="UP000256964"/>
    </source>
</evidence>
<dbReference type="AlphaFoldDB" id="A0A371D436"/>
<proteinExistence type="predicted"/>
<protein>
    <submittedName>
        <fullName evidence="1">Uncharacterized protein</fullName>
    </submittedName>
</protein>
<dbReference type="EMBL" id="KZ857420">
    <property type="protein sequence ID" value="RDX47259.1"/>
    <property type="molecule type" value="Genomic_DNA"/>
</dbReference>
<sequence length="223" mass="24946">MRGLGRVVPWSLELELRPAALGMGSCRICAYMRPISCTAGTARASTRQKPRFANTFSFTRAKWRKDEEKPPPIPRLSSKCNIQRTGVYEVRLFRVAPVENAALPAMLPVPSIASHTPGHAMRLSLKGLSAVRHPPCFPSPLMRVNSPREHTFRRKLFGRSRSPKIQDILARRKFSPFRPSETRVCLQAGGRQWSTLGRRSCICVLLADSHTCDEAVLLRGKCA</sequence>
<reference evidence="1 2" key="1">
    <citation type="journal article" date="2018" name="Biotechnol. Biofuels">
        <title>Integrative visual omics of the white-rot fungus Polyporus brumalis exposes the biotechnological potential of its oxidative enzymes for delignifying raw plant biomass.</title>
        <authorList>
            <person name="Miyauchi S."/>
            <person name="Rancon A."/>
            <person name="Drula E."/>
            <person name="Hage H."/>
            <person name="Chaduli D."/>
            <person name="Favel A."/>
            <person name="Grisel S."/>
            <person name="Henrissat B."/>
            <person name="Herpoel-Gimbert I."/>
            <person name="Ruiz-Duenas F.J."/>
            <person name="Chevret D."/>
            <person name="Hainaut M."/>
            <person name="Lin J."/>
            <person name="Wang M."/>
            <person name="Pangilinan J."/>
            <person name="Lipzen A."/>
            <person name="Lesage-Meessen L."/>
            <person name="Navarro D."/>
            <person name="Riley R."/>
            <person name="Grigoriev I.V."/>
            <person name="Zhou S."/>
            <person name="Raouche S."/>
            <person name="Rosso M.N."/>
        </authorList>
    </citation>
    <scope>NUCLEOTIDE SEQUENCE [LARGE SCALE GENOMIC DNA]</scope>
    <source>
        <strain evidence="1 2">BRFM 1820</strain>
    </source>
</reference>
<keyword evidence="2" id="KW-1185">Reference proteome</keyword>
<dbReference type="Proteomes" id="UP000256964">
    <property type="component" value="Unassembled WGS sequence"/>
</dbReference>